<dbReference type="Pfam" id="PF23915">
    <property type="entry name" value="SusG_C"/>
    <property type="match status" value="1"/>
</dbReference>
<evidence type="ECO:0000256" key="2">
    <source>
        <dbReference type="ARBA" id="ARBA00023295"/>
    </source>
</evidence>
<dbReference type="EMBL" id="DYUD01000024">
    <property type="protein sequence ID" value="HJG89476.1"/>
    <property type="molecule type" value="Genomic_DNA"/>
</dbReference>
<evidence type="ECO:0000256" key="3">
    <source>
        <dbReference type="SAM" id="SignalP"/>
    </source>
</evidence>
<dbReference type="SMART" id="SM00642">
    <property type="entry name" value="Aamy"/>
    <property type="match status" value="1"/>
</dbReference>
<dbReference type="InterPro" id="IPR048755">
    <property type="entry name" value="SusG_CBM58"/>
</dbReference>
<comment type="similarity">
    <text evidence="1">Belongs to the glycosyl hydrolase 13 family.</text>
</comment>
<evidence type="ECO:0000259" key="4">
    <source>
        <dbReference type="SMART" id="SM00642"/>
    </source>
</evidence>
<gene>
    <name evidence="5" type="ORF">K8U91_08420</name>
</gene>
<dbReference type="SUPFAM" id="SSF51445">
    <property type="entry name" value="(Trans)glycosidases"/>
    <property type="match status" value="1"/>
</dbReference>
<accession>A0A921MSU3</accession>
<protein>
    <submittedName>
        <fullName evidence="5">Alpha-amylase</fullName>
    </submittedName>
</protein>
<dbReference type="Gene3D" id="3.20.20.80">
    <property type="entry name" value="Glycosidases"/>
    <property type="match status" value="2"/>
</dbReference>
<dbReference type="RefSeq" id="WP_273306537.1">
    <property type="nucleotide sequence ID" value="NZ_DYUD01000024.1"/>
</dbReference>
<dbReference type="Gene3D" id="2.60.40.1180">
    <property type="entry name" value="Golgi alpha-mannosidase II"/>
    <property type="match status" value="1"/>
</dbReference>
<proteinExistence type="inferred from homology"/>
<keyword evidence="2" id="KW-0326">Glycosidase</keyword>
<dbReference type="InterPro" id="IPR006047">
    <property type="entry name" value="GH13_cat_dom"/>
</dbReference>
<dbReference type="InterPro" id="IPR013780">
    <property type="entry name" value="Glyco_hydro_b"/>
</dbReference>
<comment type="caution">
    <text evidence="5">The sequence shown here is derived from an EMBL/GenBank/DDBJ whole genome shotgun (WGS) entry which is preliminary data.</text>
</comment>
<dbReference type="PANTHER" id="PTHR10357">
    <property type="entry name" value="ALPHA-AMYLASE FAMILY MEMBER"/>
    <property type="match status" value="1"/>
</dbReference>
<dbReference type="PANTHER" id="PTHR10357:SF179">
    <property type="entry name" value="NEUTRAL AND BASIC AMINO ACID TRANSPORT PROTEIN RBAT"/>
    <property type="match status" value="1"/>
</dbReference>
<sequence>MKKFLFSFLVGCSLLFAGTACTEEHFVGDDNGAGGSGQWTDVVPSPDEWDGTPRADITYQLLVYSFADSDGDGTGDFNGITAKLDYLQQLGITAIWLSPIHPAMSYHGYDVTDYTAVNPQYGTLGDFDRLVSEARDRGISIYLDYVMNHTGRNHPWFSQATSSLDSPYRDYYSFSQDPAADIQAGRVPMIASEGAAGYRSGEWFAVPAEASGYYTFTLDWSSPSQPTVTVTLATQADVDADNTTPSTGSDKYLYYGDAICKKFYDKGNGIYELTVDFVSSWGFLIRTSNTQWGNYKYGAARQGDQARLGEPFALKQGENAQNILLEGMQMWYFHSAFSTDWFADLNYGPVDQAAESPAYQAISRAAKGWIDRGIGGFRLDAVKHIYHNATSDENPRFLRLFYDDMNSYYRQQGHTDDFYMVGEVLSEHNEVAPYYQGLPALFEFSFWYRVEWAINNNQGCYLVKDLLSYQKEYATYRPDYIRATKLSNHDEDRAASKLSRSVGKCRLAAAVLLTAPGSPYIYYGEELGIYGTKSNGDEYVRSPMLWGDSYTTSYTSKVDPSVASQVKPVNEQQTDAGSLLNTYLAFAHVRQTYPALAMGAMSRHEVYNEENAQYPTVAAWYMTAGDQRVLVVHNFGNAIVSLPLLDPIEKAIATSGTVASKVEGKTISLRLGAYSSVVYLLKND</sequence>
<feature type="chain" id="PRO_5038046742" evidence="3">
    <location>
        <begin position="23"/>
        <end position="684"/>
    </location>
</feature>
<keyword evidence="3" id="KW-0732">Signal</keyword>
<dbReference type="AlphaFoldDB" id="A0A921MSU3"/>
<evidence type="ECO:0000313" key="5">
    <source>
        <dbReference type="EMBL" id="HJG89476.1"/>
    </source>
</evidence>
<feature type="signal peptide" evidence="3">
    <location>
        <begin position="1"/>
        <end position="22"/>
    </location>
</feature>
<dbReference type="InterPro" id="IPR056300">
    <property type="entry name" value="SusG-like_C"/>
</dbReference>
<reference evidence="5" key="2">
    <citation type="submission" date="2021-09" db="EMBL/GenBank/DDBJ databases">
        <authorList>
            <person name="Gilroy R."/>
        </authorList>
    </citation>
    <scope>NUCLEOTIDE SEQUENCE</scope>
    <source>
        <strain evidence="5">CHK121-7720</strain>
    </source>
</reference>
<dbReference type="Gene3D" id="2.60.40.10">
    <property type="entry name" value="Immunoglobulins"/>
    <property type="match status" value="1"/>
</dbReference>
<dbReference type="InterPro" id="IPR013783">
    <property type="entry name" value="Ig-like_fold"/>
</dbReference>
<feature type="domain" description="Glycosyl hydrolase family 13 catalytic" evidence="4">
    <location>
        <begin position="60"/>
        <end position="587"/>
    </location>
</feature>
<dbReference type="Pfam" id="PF20756">
    <property type="entry name" value="SusG_CBM58"/>
    <property type="match status" value="1"/>
</dbReference>
<dbReference type="GO" id="GO:0009313">
    <property type="term" value="P:oligosaccharide catabolic process"/>
    <property type="evidence" value="ECO:0007669"/>
    <property type="project" value="TreeGrafter"/>
</dbReference>
<dbReference type="GO" id="GO:0004556">
    <property type="term" value="F:alpha-amylase activity"/>
    <property type="evidence" value="ECO:0007669"/>
    <property type="project" value="TreeGrafter"/>
</dbReference>
<dbReference type="InterPro" id="IPR017853">
    <property type="entry name" value="GH"/>
</dbReference>
<organism evidence="5 6">
    <name type="scientific">Barnesiella viscericola</name>
    <dbReference type="NCBI Taxonomy" id="397865"/>
    <lineage>
        <taxon>Bacteria</taxon>
        <taxon>Pseudomonadati</taxon>
        <taxon>Bacteroidota</taxon>
        <taxon>Bacteroidia</taxon>
        <taxon>Bacteroidales</taxon>
        <taxon>Barnesiellaceae</taxon>
        <taxon>Barnesiella</taxon>
    </lineage>
</organism>
<dbReference type="PROSITE" id="PS51257">
    <property type="entry name" value="PROKAR_LIPOPROTEIN"/>
    <property type="match status" value="1"/>
</dbReference>
<keyword evidence="2" id="KW-0378">Hydrolase</keyword>
<reference evidence="5" key="1">
    <citation type="journal article" date="2021" name="PeerJ">
        <title>Extensive microbial diversity within the chicken gut microbiome revealed by metagenomics and culture.</title>
        <authorList>
            <person name="Gilroy R."/>
            <person name="Ravi A."/>
            <person name="Getino M."/>
            <person name="Pursley I."/>
            <person name="Horton D.L."/>
            <person name="Alikhan N.F."/>
            <person name="Baker D."/>
            <person name="Gharbi K."/>
            <person name="Hall N."/>
            <person name="Watson M."/>
            <person name="Adriaenssens E.M."/>
            <person name="Foster-Nyarko E."/>
            <person name="Jarju S."/>
            <person name="Secka A."/>
            <person name="Antonio M."/>
            <person name="Oren A."/>
            <person name="Chaudhuri R.R."/>
            <person name="La Ragione R."/>
            <person name="Hildebrand F."/>
            <person name="Pallen M.J."/>
        </authorList>
    </citation>
    <scope>NUCLEOTIDE SEQUENCE</scope>
    <source>
        <strain evidence="5">CHK121-7720</strain>
    </source>
</reference>
<dbReference type="Pfam" id="PF00128">
    <property type="entry name" value="Alpha-amylase"/>
    <property type="match status" value="2"/>
</dbReference>
<dbReference type="Proteomes" id="UP000757103">
    <property type="component" value="Unassembled WGS sequence"/>
</dbReference>
<evidence type="ECO:0000256" key="1">
    <source>
        <dbReference type="ARBA" id="ARBA00008061"/>
    </source>
</evidence>
<evidence type="ECO:0000313" key="6">
    <source>
        <dbReference type="Proteomes" id="UP000757103"/>
    </source>
</evidence>
<name>A0A921MSU3_9BACT</name>